<feature type="chain" id="PRO_5031189021" evidence="9">
    <location>
        <begin position="18"/>
        <end position="817"/>
    </location>
</feature>
<feature type="domain" description="TonB-dependent receptor plug" evidence="10">
    <location>
        <begin position="119"/>
        <end position="216"/>
    </location>
</feature>
<dbReference type="GO" id="GO:0009279">
    <property type="term" value="C:cell outer membrane"/>
    <property type="evidence" value="ECO:0007669"/>
    <property type="project" value="UniProtKB-SubCell"/>
</dbReference>
<evidence type="ECO:0000256" key="3">
    <source>
        <dbReference type="ARBA" id="ARBA00022452"/>
    </source>
</evidence>
<evidence type="ECO:0000256" key="8">
    <source>
        <dbReference type="PROSITE-ProRule" id="PRU01360"/>
    </source>
</evidence>
<evidence type="ECO:0000313" key="11">
    <source>
        <dbReference type="EMBL" id="HFI92369.1"/>
    </source>
</evidence>
<dbReference type="Pfam" id="PF07715">
    <property type="entry name" value="Plug"/>
    <property type="match status" value="1"/>
</dbReference>
<evidence type="ECO:0000256" key="6">
    <source>
        <dbReference type="ARBA" id="ARBA00023136"/>
    </source>
</evidence>
<dbReference type="Gene3D" id="2.40.170.20">
    <property type="entry name" value="TonB-dependent receptor, beta-barrel domain"/>
    <property type="match status" value="1"/>
</dbReference>
<accession>A0A7V2ZLT0</accession>
<name>A0A7V2ZLT0_9BACT</name>
<dbReference type="InterPro" id="IPR039426">
    <property type="entry name" value="TonB-dep_rcpt-like"/>
</dbReference>
<gene>
    <name evidence="11" type="ORF">ENS31_12705</name>
</gene>
<proteinExistence type="inferred from homology"/>
<keyword evidence="2 8" id="KW-0813">Transport</keyword>
<dbReference type="Gene3D" id="2.60.40.1120">
    <property type="entry name" value="Carboxypeptidase-like, regulatory domain"/>
    <property type="match status" value="1"/>
</dbReference>
<dbReference type="GO" id="GO:0015344">
    <property type="term" value="F:siderophore uptake transmembrane transporter activity"/>
    <property type="evidence" value="ECO:0007669"/>
    <property type="project" value="TreeGrafter"/>
</dbReference>
<evidence type="ECO:0000256" key="7">
    <source>
        <dbReference type="ARBA" id="ARBA00023237"/>
    </source>
</evidence>
<organism evidence="11">
    <name type="scientific">Ignavibacterium album</name>
    <dbReference type="NCBI Taxonomy" id="591197"/>
    <lineage>
        <taxon>Bacteria</taxon>
        <taxon>Pseudomonadati</taxon>
        <taxon>Ignavibacteriota</taxon>
        <taxon>Ignavibacteria</taxon>
        <taxon>Ignavibacteriales</taxon>
        <taxon>Ignavibacteriaceae</taxon>
        <taxon>Ignavibacterium</taxon>
    </lineage>
</organism>
<dbReference type="InterPro" id="IPR036942">
    <property type="entry name" value="Beta-barrel_TonB_sf"/>
</dbReference>
<evidence type="ECO:0000259" key="10">
    <source>
        <dbReference type="Pfam" id="PF07715"/>
    </source>
</evidence>
<comment type="caution">
    <text evidence="11">The sequence shown here is derived from an EMBL/GenBank/DDBJ whole genome shotgun (WGS) entry which is preliminary data.</text>
</comment>
<dbReference type="EMBL" id="DSUJ01000011">
    <property type="protein sequence ID" value="HFI92369.1"/>
    <property type="molecule type" value="Genomic_DNA"/>
</dbReference>
<keyword evidence="6 8" id="KW-0472">Membrane</keyword>
<evidence type="ECO:0000256" key="9">
    <source>
        <dbReference type="SAM" id="SignalP"/>
    </source>
</evidence>
<dbReference type="InterPro" id="IPR012910">
    <property type="entry name" value="Plug_dom"/>
</dbReference>
<feature type="signal peptide" evidence="9">
    <location>
        <begin position="1"/>
        <end position="17"/>
    </location>
</feature>
<keyword evidence="4 8" id="KW-0812">Transmembrane</keyword>
<dbReference type="GO" id="GO:0044718">
    <property type="term" value="P:siderophore transmembrane transport"/>
    <property type="evidence" value="ECO:0007669"/>
    <property type="project" value="TreeGrafter"/>
</dbReference>
<dbReference type="Pfam" id="PF13715">
    <property type="entry name" value="CarbopepD_reg_2"/>
    <property type="match status" value="1"/>
</dbReference>
<evidence type="ECO:0000256" key="1">
    <source>
        <dbReference type="ARBA" id="ARBA00004571"/>
    </source>
</evidence>
<sequence length="817" mass="92254">MKKIFLLLFIISTQLFAGTTGKLAGVVKDADTGEPLVGANVMIEGTSFGAATNVNGEYVILNIPPGRYNVRISFIGYETLLMQNVAIIVDQTTNLSVNLKPQTVQVGEVVVTAKTPLIQKDLTSSISVISRDEIEALPVSTFTELLSLQAGVVGSGSNLHVRGGRANEIAYMIDGMLVVDPLLGGLATQVNNDAIQEMSLLSGTFNAEYGNALSGVVNIVTRDGSDKLSGKFEYRTSEFGIDRYASLHESRVNGSLSGPLLTNELKFFISAEQDKRGSYLPFGYNNDRTFFTKLTTTAIPFVKISLSNRGSLGRRQNYNHAYKYIPEQYLRRRTDSWQTGLYITHTVQNNFFYDLKFSYFNQGFYSGIDKDTSQYLSTSQREYLPIGTGFEFFSKSDPVELIDSRTVTLDGKLDAVWQFDNTNEVKFGASYKKHRLKYFYVYDPKRNFPYKNDYVTEPFELAGYIQDKIELPYLVINLGLRFDYMNANITFRNNPLDPNSIVKAKPRSQLSPRVGIAHPISDRTKLHFSYGHFFQNPDFQYLFENNQYDLNVREPLIGQPGLDAQRTISYEVGIAHQFSDRIAINLTTYYKDITGLIGTRYYFPFQDGRYIGYTLYVNEDYANVKGFEVNLDIRPDRYFSGGLSYTYSIAKGSASSETEQYPGTQESTLLYYLDFDRTHVLNVTGSYTIPENEGPVVLGSHIFDRMDFSMIFRASSGAPYTPGGRDVGFVIKNSLRQPGTYTLDLMIGKEFEVLKQLKVRLFAEILNVTDHRNVLYVYPDTGEPDFTFEGNHSVEWMRDPSNFGPPRSIRLGTTIRF</sequence>
<dbReference type="InterPro" id="IPR037066">
    <property type="entry name" value="Plug_dom_sf"/>
</dbReference>
<protein>
    <submittedName>
        <fullName evidence="11">TonB-dependent receptor</fullName>
    </submittedName>
</protein>
<dbReference type="SUPFAM" id="SSF49464">
    <property type="entry name" value="Carboxypeptidase regulatory domain-like"/>
    <property type="match status" value="1"/>
</dbReference>
<dbReference type="PANTHER" id="PTHR30069:SF29">
    <property type="entry name" value="HEMOGLOBIN AND HEMOGLOBIN-HAPTOGLOBIN-BINDING PROTEIN 1-RELATED"/>
    <property type="match status" value="1"/>
</dbReference>
<comment type="subcellular location">
    <subcellularLocation>
        <location evidence="1 8">Cell outer membrane</location>
        <topology evidence="1 8">Multi-pass membrane protein</topology>
    </subcellularLocation>
</comment>
<evidence type="ECO:0000256" key="2">
    <source>
        <dbReference type="ARBA" id="ARBA00022448"/>
    </source>
</evidence>
<dbReference type="PANTHER" id="PTHR30069">
    <property type="entry name" value="TONB-DEPENDENT OUTER MEMBRANE RECEPTOR"/>
    <property type="match status" value="1"/>
</dbReference>
<evidence type="ECO:0000256" key="5">
    <source>
        <dbReference type="ARBA" id="ARBA00022729"/>
    </source>
</evidence>
<keyword evidence="3 8" id="KW-1134">Transmembrane beta strand</keyword>
<dbReference type="Gene3D" id="2.170.130.10">
    <property type="entry name" value="TonB-dependent receptor, plug domain"/>
    <property type="match status" value="1"/>
</dbReference>
<comment type="similarity">
    <text evidence="8">Belongs to the TonB-dependent receptor family.</text>
</comment>
<keyword evidence="5 9" id="KW-0732">Signal</keyword>
<dbReference type="InterPro" id="IPR008969">
    <property type="entry name" value="CarboxyPept-like_regulatory"/>
</dbReference>
<dbReference type="AlphaFoldDB" id="A0A7V2ZLT0"/>
<dbReference type="PROSITE" id="PS52016">
    <property type="entry name" value="TONB_DEPENDENT_REC_3"/>
    <property type="match status" value="1"/>
</dbReference>
<evidence type="ECO:0000256" key="4">
    <source>
        <dbReference type="ARBA" id="ARBA00022692"/>
    </source>
</evidence>
<reference evidence="11" key="1">
    <citation type="journal article" date="2020" name="mSystems">
        <title>Genome- and Community-Level Interaction Insights into Carbon Utilization and Element Cycling Functions of Hydrothermarchaeota in Hydrothermal Sediment.</title>
        <authorList>
            <person name="Zhou Z."/>
            <person name="Liu Y."/>
            <person name="Xu W."/>
            <person name="Pan J."/>
            <person name="Luo Z.H."/>
            <person name="Li M."/>
        </authorList>
    </citation>
    <scope>NUCLEOTIDE SEQUENCE [LARGE SCALE GENOMIC DNA]</scope>
    <source>
        <strain evidence="11">SpSt-479</strain>
    </source>
</reference>
<keyword evidence="11" id="KW-0675">Receptor</keyword>
<keyword evidence="7 8" id="KW-0998">Cell outer membrane</keyword>
<dbReference type="SUPFAM" id="SSF56935">
    <property type="entry name" value="Porins"/>
    <property type="match status" value="1"/>
</dbReference>